<feature type="transmembrane region" description="Helical" evidence="12">
    <location>
        <begin position="570"/>
        <end position="591"/>
    </location>
</feature>
<evidence type="ECO:0000256" key="1">
    <source>
        <dbReference type="ARBA" id="ARBA00004141"/>
    </source>
</evidence>
<evidence type="ECO:0000256" key="2">
    <source>
        <dbReference type="ARBA" id="ARBA00022448"/>
    </source>
</evidence>
<accession>A0A8J5F6L2</accession>
<dbReference type="PANTHER" id="PTHR48041">
    <property type="entry name" value="ABC TRANSPORTER G FAMILY MEMBER 28"/>
    <property type="match status" value="1"/>
</dbReference>
<keyword evidence="15" id="KW-1185">Reference proteome</keyword>
<proteinExistence type="predicted"/>
<comment type="subcellular location">
    <subcellularLocation>
        <location evidence="1">Membrane</location>
        <topology evidence="1">Multi-pass membrane protein</topology>
    </subcellularLocation>
</comment>
<dbReference type="InterPro" id="IPR043926">
    <property type="entry name" value="ABCG_dom"/>
</dbReference>
<evidence type="ECO:0000256" key="9">
    <source>
        <dbReference type="ARBA" id="ARBA00068969"/>
    </source>
</evidence>
<feature type="compositionally biased region" description="Basic and acidic residues" evidence="11">
    <location>
        <begin position="1"/>
        <end position="17"/>
    </location>
</feature>
<evidence type="ECO:0000256" key="3">
    <source>
        <dbReference type="ARBA" id="ARBA00022692"/>
    </source>
</evidence>
<name>A0A8J5F6L2_ZINOF</name>
<feature type="transmembrane region" description="Helical" evidence="12">
    <location>
        <begin position="460"/>
        <end position="481"/>
    </location>
</feature>
<evidence type="ECO:0000259" key="13">
    <source>
        <dbReference type="PROSITE" id="PS50893"/>
    </source>
</evidence>
<dbReference type="EMBL" id="JACMSC010000016">
    <property type="protein sequence ID" value="KAG6482021.1"/>
    <property type="molecule type" value="Genomic_DNA"/>
</dbReference>
<dbReference type="InterPro" id="IPR013525">
    <property type="entry name" value="ABC2_TM"/>
</dbReference>
<evidence type="ECO:0000256" key="11">
    <source>
        <dbReference type="SAM" id="MobiDB-lite"/>
    </source>
</evidence>
<keyword evidence="4" id="KW-0547">Nucleotide-binding</keyword>
<keyword evidence="5" id="KW-0067">ATP-binding</keyword>
<evidence type="ECO:0000256" key="5">
    <source>
        <dbReference type="ARBA" id="ARBA00022840"/>
    </source>
</evidence>
<comment type="function">
    <text evidence="8">Essential transporter for growth and development under abiotic stress. Mediates shoot branching by promoting the outgrowth of lateral shoots. Required for salt tolerance via Na/K homeostasis, at least partly by regulating SKC1/OsHKT1;5. Necessary for hypodermal suberization of roots, which contributes to formation of the apoplastic barrier.</text>
</comment>
<protein>
    <recommendedName>
        <fullName evidence="9">ABC transporter G family member 5</fullName>
    </recommendedName>
    <alternativeName>
        <fullName evidence="10">White-brown complex homolog protein 5</fullName>
    </alternativeName>
</protein>
<evidence type="ECO:0000256" key="10">
    <source>
        <dbReference type="ARBA" id="ARBA00076780"/>
    </source>
</evidence>
<dbReference type="GO" id="GO:0005524">
    <property type="term" value="F:ATP binding"/>
    <property type="evidence" value="ECO:0007669"/>
    <property type="project" value="UniProtKB-KW"/>
</dbReference>
<evidence type="ECO:0000256" key="8">
    <source>
        <dbReference type="ARBA" id="ARBA00057315"/>
    </source>
</evidence>
<evidence type="ECO:0000256" key="4">
    <source>
        <dbReference type="ARBA" id="ARBA00022741"/>
    </source>
</evidence>
<dbReference type="PROSITE" id="PS50893">
    <property type="entry name" value="ABC_TRANSPORTER_2"/>
    <property type="match status" value="1"/>
</dbReference>
<keyword evidence="3 12" id="KW-0812">Transmembrane</keyword>
<dbReference type="OrthoDB" id="66620at2759"/>
<dbReference type="Proteomes" id="UP000734854">
    <property type="component" value="Unassembled WGS sequence"/>
</dbReference>
<evidence type="ECO:0000313" key="14">
    <source>
        <dbReference type="EMBL" id="KAG6482021.1"/>
    </source>
</evidence>
<keyword evidence="7 12" id="KW-0472">Membrane</keyword>
<dbReference type="CDD" id="cd03213">
    <property type="entry name" value="ABCG_EPDR"/>
    <property type="match status" value="1"/>
</dbReference>
<dbReference type="InterPro" id="IPR003439">
    <property type="entry name" value="ABC_transporter-like_ATP-bd"/>
</dbReference>
<organism evidence="14 15">
    <name type="scientific">Zingiber officinale</name>
    <name type="common">Ginger</name>
    <name type="synonym">Amomum zingiber</name>
    <dbReference type="NCBI Taxonomy" id="94328"/>
    <lineage>
        <taxon>Eukaryota</taxon>
        <taxon>Viridiplantae</taxon>
        <taxon>Streptophyta</taxon>
        <taxon>Embryophyta</taxon>
        <taxon>Tracheophyta</taxon>
        <taxon>Spermatophyta</taxon>
        <taxon>Magnoliopsida</taxon>
        <taxon>Liliopsida</taxon>
        <taxon>Zingiberales</taxon>
        <taxon>Zingiberaceae</taxon>
        <taxon>Zingiber</taxon>
    </lineage>
</organism>
<feature type="domain" description="ABC transporter" evidence="13">
    <location>
        <begin position="96"/>
        <end position="354"/>
    </location>
</feature>
<dbReference type="SMART" id="SM00382">
    <property type="entry name" value="AAA"/>
    <property type="match status" value="1"/>
</dbReference>
<evidence type="ECO:0000313" key="15">
    <source>
        <dbReference type="Proteomes" id="UP000734854"/>
    </source>
</evidence>
<reference evidence="14 15" key="1">
    <citation type="submission" date="2020-08" db="EMBL/GenBank/DDBJ databases">
        <title>Plant Genome Project.</title>
        <authorList>
            <person name="Zhang R.-G."/>
        </authorList>
    </citation>
    <scope>NUCLEOTIDE SEQUENCE [LARGE SCALE GENOMIC DNA]</scope>
    <source>
        <tissue evidence="14">Rhizome</tissue>
    </source>
</reference>
<evidence type="ECO:0000256" key="6">
    <source>
        <dbReference type="ARBA" id="ARBA00022989"/>
    </source>
</evidence>
<feature type="transmembrane region" description="Helical" evidence="12">
    <location>
        <begin position="535"/>
        <end position="564"/>
    </location>
</feature>
<keyword evidence="6 12" id="KW-1133">Transmembrane helix</keyword>
<feature type="transmembrane region" description="Helical" evidence="12">
    <location>
        <begin position="598"/>
        <end position="620"/>
    </location>
</feature>
<dbReference type="Pfam" id="PF01061">
    <property type="entry name" value="ABC2_membrane"/>
    <property type="match status" value="1"/>
</dbReference>
<dbReference type="InterPro" id="IPR003593">
    <property type="entry name" value="AAA+_ATPase"/>
</dbReference>
<gene>
    <name evidence="14" type="ORF">ZIOFF_058648</name>
</gene>
<dbReference type="Pfam" id="PF00005">
    <property type="entry name" value="ABC_tran"/>
    <property type="match status" value="1"/>
</dbReference>
<feature type="transmembrane region" description="Helical" evidence="12">
    <location>
        <begin position="493"/>
        <end position="514"/>
    </location>
</feature>
<evidence type="ECO:0000256" key="12">
    <source>
        <dbReference type="SAM" id="Phobius"/>
    </source>
</evidence>
<dbReference type="GO" id="GO:0140359">
    <property type="term" value="F:ABC-type transporter activity"/>
    <property type="evidence" value="ECO:0007669"/>
    <property type="project" value="InterPro"/>
</dbReference>
<dbReference type="Pfam" id="PF19055">
    <property type="entry name" value="ABC2_membrane_7"/>
    <property type="match status" value="1"/>
</dbReference>
<dbReference type="GO" id="GO:0016887">
    <property type="term" value="F:ATP hydrolysis activity"/>
    <property type="evidence" value="ECO:0007669"/>
    <property type="project" value="InterPro"/>
</dbReference>
<keyword evidence="2" id="KW-0813">Transport</keyword>
<feature type="region of interest" description="Disordered" evidence="11">
    <location>
        <begin position="1"/>
        <end position="39"/>
    </location>
</feature>
<feature type="transmembrane region" description="Helical" evidence="12">
    <location>
        <begin position="719"/>
        <end position="740"/>
    </location>
</feature>
<dbReference type="PROSITE" id="PS00211">
    <property type="entry name" value="ABC_TRANSPORTER_1"/>
    <property type="match status" value="1"/>
</dbReference>
<comment type="caution">
    <text evidence="14">The sequence shown here is derived from an EMBL/GenBank/DDBJ whole genome shotgun (WGS) entry which is preliminary data.</text>
</comment>
<dbReference type="InterPro" id="IPR017871">
    <property type="entry name" value="ABC_transporter-like_CS"/>
</dbReference>
<dbReference type="PANTHER" id="PTHR48041:SF11">
    <property type="entry name" value="ABC TRANSPORTER G FAMILY MEMBER 16"/>
    <property type="match status" value="1"/>
</dbReference>
<dbReference type="AlphaFoldDB" id="A0A8J5F6L2"/>
<evidence type="ECO:0000256" key="7">
    <source>
        <dbReference type="ARBA" id="ARBA00023136"/>
    </source>
</evidence>
<dbReference type="GO" id="GO:0016020">
    <property type="term" value="C:membrane"/>
    <property type="evidence" value="ECO:0007669"/>
    <property type="project" value="UniProtKB-SubCell"/>
</dbReference>
<dbReference type="FunFam" id="3.40.50.300:FF:000530">
    <property type="entry name" value="ABC transporter G family member 6"/>
    <property type="match status" value="1"/>
</dbReference>
<sequence length="746" mass="81631">MSRFFDKISPLDRRSSPLEDADDASRPGALQHHSPRAASYSASDASVSLGHLFRPVGHAHNGHHVVVQLGKVASDGKGTAEEGGDRAISGPLPFVLAFSNLTYSVRRSRKGCSLFWRSDAGEEQGRKVLLNAISGEAREGEILAVLGASGSGKSTLIDALANRIVRESLEGCITLNGEKLEGRLLKVISAYVMQDDLLYPMLTVEETLMFSAEFRLPRYLSAAKKMSRVQALIDQLGLRAAAGTIIGDEIHRGVSGGERRRVSIGIDIIHDPILLFLDEPTSGLDSTSAYMVVKVLQRIAHSGSVVITSVHQPSYRILCLLDRLLIISRGSTVYAGPPTDLHPFFSDFGQPIPDNESPTEFVLDLIRELEATPEGAKSLVEFNHARQAVPVVSAGGGEKTFFSLEDAIGASISRGKLVSGAEGTATTAAAVPKHANPFWMETLVLTKRSLANTRRMPELFVMRLGLVLVTGFIFATIFWRLDDTPKGVQERLGFFAIAMSTMFYTCADALPIFIQERNIFMRETAYNAYRRSSYVLSHSLVGFPPLVLLSIAFALTTFFAVGLAGGLQGFVFFVLMVLASFWTGSGFVTFLSGVVPHVMLGYTVVVAILAYFLLFSGFFINRDRIHDYWIWFHYLSLVKYPYEAVMQNEFGRAGRCFSRGVQMFANTPVEGLTEAAKERALAAISSALGMNMTSTTCMTTGADVLRQQSITQLGKWGCLGVTVAWGFFFRGLFYVTLLLGSKNKRR</sequence>
<dbReference type="InterPro" id="IPR050352">
    <property type="entry name" value="ABCG_transporters"/>
</dbReference>